<dbReference type="InterPro" id="IPR004245">
    <property type="entry name" value="DUF229"/>
</dbReference>
<gene>
    <name evidence="2" type="ORF">PEVE_00036044</name>
</gene>
<comment type="caution">
    <text evidence="2">The sequence shown here is derived from an EMBL/GenBank/DDBJ whole genome shotgun (WGS) entry which is preliminary data.</text>
</comment>
<dbReference type="Gene3D" id="3.40.720.10">
    <property type="entry name" value="Alkaline Phosphatase, subunit A"/>
    <property type="match status" value="1"/>
</dbReference>
<dbReference type="InterPro" id="IPR017850">
    <property type="entry name" value="Alkaline_phosphatase_core_sf"/>
</dbReference>
<feature type="transmembrane region" description="Helical" evidence="1">
    <location>
        <begin position="16"/>
        <end position="36"/>
    </location>
</feature>
<dbReference type="Proteomes" id="UP001159427">
    <property type="component" value="Unassembled WGS sequence"/>
</dbReference>
<dbReference type="PANTHER" id="PTHR10974">
    <property type="entry name" value="FI08016P-RELATED"/>
    <property type="match status" value="1"/>
</dbReference>
<dbReference type="SUPFAM" id="SSF53649">
    <property type="entry name" value="Alkaline phosphatase-like"/>
    <property type="match status" value="1"/>
</dbReference>
<evidence type="ECO:0000313" key="2">
    <source>
        <dbReference type="EMBL" id="CAH3029384.1"/>
    </source>
</evidence>
<organism evidence="2 3">
    <name type="scientific">Porites evermanni</name>
    <dbReference type="NCBI Taxonomy" id="104178"/>
    <lineage>
        <taxon>Eukaryota</taxon>
        <taxon>Metazoa</taxon>
        <taxon>Cnidaria</taxon>
        <taxon>Anthozoa</taxon>
        <taxon>Hexacorallia</taxon>
        <taxon>Scleractinia</taxon>
        <taxon>Fungiina</taxon>
        <taxon>Poritidae</taxon>
        <taxon>Porites</taxon>
    </lineage>
</organism>
<keyword evidence="1" id="KW-1133">Transmembrane helix</keyword>
<name>A0ABN8MMX7_9CNID</name>
<sequence>MFFSLVSTRHVRKKRWMFCVLSVTSVMVTVFIYHILVLDSSEFLAEYEDEYRKWNSLKDLPKVLRYKIIQAINSNKTSCPILSIQRGPLSLSSATCRLPRMREDACLFAKSVFTTDQPLQDCNSTRVNLCKMEKTPGGFSKVECHTTSCGSSDIISVGFIDPHDGSVTWRHFSFLHDVEKALNKYIQTTPSAEYFPFAFLRCDEFWNPAAKTQLFILPPKSAIADKPWGKPRNKPINVNIILLDSVSRPHFYRSLPLTVEALRDINAKTSTHVLDFELFHAIKPRTFETLQALFCGELLEVEQFINPVPIRADVMFGAFKEMGYQTMWQEDMCWTYEWGLVRDLKIMNKSVPLMNTWNRLKTALKNNSIDHTGITHSSCEVLKGFAVPEIFHGPSTMCYGGEYYHSFFLHFLKDFLEDVNSDSAKKPLFSISILNVGHEETGLRIQTFDKSLATFVKSVAAEPNTLSIILSDHGNTYGSFPRTLKGRLEVFQPHLFIIMPSGVGDYLGKFKMEALIQNQKRLVTVVDLHHMLMSIAGVTGHKTQLENQGLLQPISRNRSCEDLGLLSSTVCICQGWETKVHANSFHYIVAEFALGKLNDKIQSQYLKNLKKTKQVSGFGSCVRLKGERFDNVWEKRVHEKLTVSMDIYVQNQELFSVVVQVISGSVLLDLKLLQFTRLSKYGIYKTCSDKGVDLRLCICKPNFEIEAEKNQEPPIPNWKSYGKVFHSATKADNMHENCLFVLVREHKSGVIFEVANLCSFVLYKIKLHLSLSNMQISEPIPCQREVGPGTIHFLIAVVQVDPNINWSWTYTLDYSWKMLS</sequence>
<keyword evidence="3" id="KW-1185">Reference proteome</keyword>
<accession>A0ABN8MMX7</accession>
<keyword evidence="1" id="KW-0472">Membrane</keyword>
<dbReference type="EMBL" id="CALNXI010000569">
    <property type="protein sequence ID" value="CAH3029384.1"/>
    <property type="molecule type" value="Genomic_DNA"/>
</dbReference>
<dbReference type="PANTHER" id="PTHR10974:SF39">
    <property type="entry name" value="E2F TRANSCRIPTION FACTOR CC-MB DOMAIN-CONTAINING PROTEIN"/>
    <property type="match status" value="1"/>
</dbReference>
<keyword evidence="1" id="KW-0812">Transmembrane</keyword>
<dbReference type="Pfam" id="PF02995">
    <property type="entry name" value="DUF229"/>
    <property type="match status" value="1"/>
</dbReference>
<reference evidence="2 3" key="1">
    <citation type="submission" date="2022-05" db="EMBL/GenBank/DDBJ databases">
        <authorList>
            <consortium name="Genoscope - CEA"/>
            <person name="William W."/>
        </authorList>
    </citation>
    <scope>NUCLEOTIDE SEQUENCE [LARGE SCALE GENOMIC DNA]</scope>
</reference>
<proteinExistence type="predicted"/>
<evidence type="ECO:0000313" key="3">
    <source>
        <dbReference type="Proteomes" id="UP001159427"/>
    </source>
</evidence>
<evidence type="ECO:0000256" key="1">
    <source>
        <dbReference type="SAM" id="Phobius"/>
    </source>
</evidence>
<protein>
    <submittedName>
        <fullName evidence="2">Uncharacterized protein</fullName>
    </submittedName>
</protein>